<reference evidence="1" key="1">
    <citation type="journal article" date="2015" name="Nature">
        <title>Complex archaea that bridge the gap between prokaryotes and eukaryotes.</title>
        <authorList>
            <person name="Spang A."/>
            <person name="Saw J.H."/>
            <person name="Jorgensen S.L."/>
            <person name="Zaremba-Niedzwiedzka K."/>
            <person name="Martijn J."/>
            <person name="Lind A.E."/>
            <person name="van Eijk R."/>
            <person name="Schleper C."/>
            <person name="Guy L."/>
            <person name="Ettema T.J."/>
        </authorList>
    </citation>
    <scope>NUCLEOTIDE SEQUENCE</scope>
</reference>
<evidence type="ECO:0000313" key="1">
    <source>
        <dbReference type="EMBL" id="KKL87320.1"/>
    </source>
</evidence>
<sequence length="58" mass="6560">IGNRVGVKLRDKNEYGVVVDTKHSVVSIVIGRDRIVEVRECDVFFDERKGKEVIDGES</sequence>
<dbReference type="AlphaFoldDB" id="A0A0F9I0A9"/>
<name>A0A0F9I0A9_9ZZZZ</name>
<gene>
    <name evidence="1" type="ORF">LCGC14_1935820</name>
</gene>
<protein>
    <submittedName>
        <fullName evidence="1">Uncharacterized protein</fullName>
    </submittedName>
</protein>
<proteinExistence type="predicted"/>
<organism evidence="1">
    <name type="scientific">marine sediment metagenome</name>
    <dbReference type="NCBI Taxonomy" id="412755"/>
    <lineage>
        <taxon>unclassified sequences</taxon>
        <taxon>metagenomes</taxon>
        <taxon>ecological metagenomes</taxon>
    </lineage>
</organism>
<feature type="non-terminal residue" evidence="1">
    <location>
        <position position="1"/>
    </location>
</feature>
<dbReference type="EMBL" id="LAZR01020863">
    <property type="protein sequence ID" value="KKL87320.1"/>
    <property type="molecule type" value="Genomic_DNA"/>
</dbReference>
<comment type="caution">
    <text evidence="1">The sequence shown here is derived from an EMBL/GenBank/DDBJ whole genome shotgun (WGS) entry which is preliminary data.</text>
</comment>
<accession>A0A0F9I0A9</accession>